<dbReference type="GO" id="GO:0005886">
    <property type="term" value="C:plasma membrane"/>
    <property type="evidence" value="ECO:0007669"/>
    <property type="project" value="UniProtKB-SubCell"/>
</dbReference>
<keyword evidence="5" id="KW-0472">Membrane</keyword>
<dbReference type="Proteomes" id="UP000559117">
    <property type="component" value="Unassembled WGS sequence"/>
</dbReference>
<evidence type="ECO:0000313" key="8">
    <source>
        <dbReference type="Proteomes" id="UP000559117"/>
    </source>
</evidence>
<comment type="caution">
    <text evidence="7">The sequence shown here is derived from an EMBL/GenBank/DDBJ whole genome shotgun (WGS) entry which is preliminary data.</text>
</comment>
<evidence type="ECO:0000256" key="3">
    <source>
        <dbReference type="ARBA" id="ARBA00022692"/>
    </source>
</evidence>
<dbReference type="InterPro" id="IPR020846">
    <property type="entry name" value="MFS_dom"/>
</dbReference>
<keyword evidence="8" id="KW-1185">Reference proteome</keyword>
<sequence>MGYIMSMFFFSYALMQIPAGWIGDKFWQKIIMAIAVVWWSLATAATAGCRSVNGFIGARIFMGGWCISL</sequence>
<feature type="domain" description="Major facilitator superfamily (MFS) profile" evidence="6">
    <location>
        <begin position="1"/>
        <end position="69"/>
    </location>
</feature>
<dbReference type="InterPro" id="IPR036259">
    <property type="entry name" value="MFS_trans_sf"/>
</dbReference>
<dbReference type="Gene3D" id="1.20.1250.20">
    <property type="entry name" value="MFS general substrate transporter like domains"/>
    <property type="match status" value="1"/>
</dbReference>
<organism evidence="7 8">
    <name type="scientific">Pectinatus brassicae</name>
    <dbReference type="NCBI Taxonomy" id="862415"/>
    <lineage>
        <taxon>Bacteria</taxon>
        <taxon>Bacillati</taxon>
        <taxon>Bacillota</taxon>
        <taxon>Negativicutes</taxon>
        <taxon>Selenomonadales</taxon>
        <taxon>Selenomonadaceae</taxon>
        <taxon>Pectinatus</taxon>
    </lineage>
</organism>
<evidence type="ECO:0000313" key="7">
    <source>
        <dbReference type="EMBL" id="MBB5336744.1"/>
    </source>
</evidence>
<evidence type="ECO:0000256" key="4">
    <source>
        <dbReference type="ARBA" id="ARBA00022989"/>
    </source>
</evidence>
<proteinExistence type="predicted"/>
<evidence type="ECO:0000256" key="2">
    <source>
        <dbReference type="ARBA" id="ARBA00022448"/>
    </source>
</evidence>
<dbReference type="PROSITE" id="PS50850">
    <property type="entry name" value="MFS"/>
    <property type="match status" value="1"/>
</dbReference>
<evidence type="ECO:0000256" key="1">
    <source>
        <dbReference type="ARBA" id="ARBA00004651"/>
    </source>
</evidence>
<name>A0A840UV99_9FIRM</name>
<dbReference type="SUPFAM" id="SSF103473">
    <property type="entry name" value="MFS general substrate transporter"/>
    <property type="match status" value="1"/>
</dbReference>
<evidence type="ECO:0000259" key="6">
    <source>
        <dbReference type="PROSITE" id="PS50850"/>
    </source>
</evidence>
<dbReference type="GO" id="GO:0022857">
    <property type="term" value="F:transmembrane transporter activity"/>
    <property type="evidence" value="ECO:0007669"/>
    <property type="project" value="InterPro"/>
</dbReference>
<keyword evidence="4" id="KW-1133">Transmembrane helix</keyword>
<accession>A0A840UV99</accession>
<dbReference type="AlphaFoldDB" id="A0A840UV99"/>
<reference evidence="7 8" key="1">
    <citation type="submission" date="2020-08" db="EMBL/GenBank/DDBJ databases">
        <title>Genomic Encyclopedia of Type Strains, Phase IV (KMG-IV): sequencing the most valuable type-strain genomes for metagenomic binning, comparative biology and taxonomic classification.</title>
        <authorList>
            <person name="Goeker M."/>
        </authorList>
    </citation>
    <scope>NUCLEOTIDE SEQUENCE [LARGE SCALE GENOMIC DNA]</scope>
    <source>
        <strain evidence="7 8">DSM 24661</strain>
    </source>
</reference>
<gene>
    <name evidence="7" type="ORF">HNR32_001898</name>
</gene>
<protein>
    <submittedName>
        <fullName evidence="7">MFS family permease</fullName>
    </submittedName>
</protein>
<dbReference type="EMBL" id="JACHFH010000023">
    <property type="protein sequence ID" value="MBB5336744.1"/>
    <property type="molecule type" value="Genomic_DNA"/>
</dbReference>
<evidence type="ECO:0000256" key="5">
    <source>
        <dbReference type="ARBA" id="ARBA00023136"/>
    </source>
</evidence>
<keyword evidence="2" id="KW-0813">Transport</keyword>
<comment type="subcellular location">
    <subcellularLocation>
        <location evidence="1">Cell membrane</location>
        <topology evidence="1">Multi-pass membrane protein</topology>
    </subcellularLocation>
</comment>
<keyword evidence="3" id="KW-0812">Transmembrane</keyword>